<dbReference type="Proteomes" id="UP000467841">
    <property type="component" value="Unassembled WGS sequence"/>
</dbReference>
<evidence type="ECO:0000256" key="2">
    <source>
        <dbReference type="ARBA" id="ARBA00022737"/>
    </source>
</evidence>
<dbReference type="PROSITE" id="PS51375">
    <property type="entry name" value="PPR"/>
    <property type="match status" value="2"/>
</dbReference>
<dbReference type="AlphaFoldDB" id="A0A6D2KK56"/>
<proteinExistence type="inferred from homology"/>
<dbReference type="Pfam" id="PF12854">
    <property type="entry name" value="PPR_1"/>
    <property type="match status" value="1"/>
</dbReference>
<keyword evidence="5" id="KW-1185">Reference proteome</keyword>
<dbReference type="OrthoDB" id="185373at2759"/>
<name>A0A6D2KK56_9BRAS</name>
<organism evidence="4 5">
    <name type="scientific">Microthlaspi erraticum</name>
    <dbReference type="NCBI Taxonomy" id="1685480"/>
    <lineage>
        <taxon>Eukaryota</taxon>
        <taxon>Viridiplantae</taxon>
        <taxon>Streptophyta</taxon>
        <taxon>Embryophyta</taxon>
        <taxon>Tracheophyta</taxon>
        <taxon>Spermatophyta</taxon>
        <taxon>Magnoliopsida</taxon>
        <taxon>eudicotyledons</taxon>
        <taxon>Gunneridae</taxon>
        <taxon>Pentapetalae</taxon>
        <taxon>rosids</taxon>
        <taxon>malvids</taxon>
        <taxon>Brassicales</taxon>
        <taxon>Brassicaceae</taxon>
        <taxon>Coluteocarpeae</taxon>
        <taxon>Microthlaspi</taxon>
    </lineage>
</organism>
<comment type="caution">
    <text evidence="4">The sequence shown here is derived from an EMBL/GenBank/DDBJ whole genome shotgun (WGS) entry which is preliminary data.</text>
</comment>
<sequence length="168" mass="19623">MLMIRIVHHHQFAIPEKKLDQALEFFGFPLEAPTYNALIGAYCWSKRVEEAFKIVEEMRVNGVGPNARTYDVILHHLVRMQRTKEAYEVYQKMSCEPTVSTYEILVRMFCYVERLDMAVKVWDEMKGKGAPGHMFSRLKEALLDDGRKEKVVELAVKMDRLRKTQLLG</sequence>
<evidence type="ECO:0000256" key="1">
    <source>
        <dbReference type="ARBA" id="ARBA00007626"/>
    </source>
</evidence>
<feature type="repeat" description="PPR" evidence="3">
    <location>
        <begin position="31"/>
        <end position="65"/>
    </location>
</feature>
<protein>
    <recommendedName>
        <fullName evidence="6">Pentacotripeptide-repeat region of PRORP domain-containing protein</fullName>
    </recommendedName>
</protein>
<comment type="similarity">
    <text evidence="1">Belongs to the PPR family. P subfamily.</text>
</comment>
<dbReference type="GO" id="GO:0003729">
    <property type="term" value="F:mRNA binding"/>
    <property type="evidence" value="ECO:0007669"/>
    <property type="project" value="TreeGrafter"/>
</dbReference>
<dbReference type="InterPro" id="IPR002885">
    <property type="entry name" value="PPR_rpt"/>
</dbReference>
<evidence type="ECO:0000313" key="4">
    <source>
        <dbReference type="EMBL" id="CAA7052287.1"/>
    </source>
</evidence>
<dbReference type="EMBL" id="CACVBM020001496">
    <property type="protein sequence ID" value="CAA7052287.1"/>
    <property type="molecule type" value="Genomic_DNA"/>
</dbReference>
<dbReference type="NCBIfam" id="TIGR00756">
    <property type="entry name" value="PPR"/>
    <property type="match status" value="3"/>
</dbReference>
<keyword evidence="2" id="KW-0677">Repeat</keyword>
<feature type="repeat" description="PPR" evidence="3">
    <location>
        <begin position="98"/>
        <end position="132"/>
    </location>
</feature>
<dbReference type="Pfam" id="PF13041">
    <property type="entry name" value="PPR_2"/>
    <property type="match status" value="1"/>
</dbReference>
<reference evidence="4" key="1">
    <citation type="submission" date="2020-01" db="EMBL/GenBank/DDBJ databases">
        <authorList>
            <person name="Mishra B."/>
        </authorList>
    </citation>
    <scope>NUCLEOTIDE SEQUENCE [LARGE SCALE GENOMIC DNA]</scope>
</reference>
<dbReference type="PANTHER" id="PTHR47932">
    <property type="entry name" value="ATPASE EXPRESSION PROTEIN 3"/>
    <property type="match status" value="1"/>
</dbReference>
<accession>A0A6D2KK56</accession>
<gene>
    <name evidence="4" type="ORF">MERR_LOCUS39522</name>
</gene>
<evidence type="ECO:0000256" key="3">
    <source>
        <dbReference type="PROSITE-ProRule" id="PRU00708"/>
    </source>
</evidence>
<dbReference type="Gene3D" id="1.25.40.10">
    <property type="entry name" value="Tetratricopeptide repeat domain"/>
    <property type="match status" value="2"/>
</dbReference>
<evidence type="ECO:0008006" key="6">
    <source>
        <dbReference type="Google" id="ProtNLM"/>
    </source>
</evidence>
<evidence type="ECO:0000313" key="5">
    <source>
        <dbReference type="Proteomes" id="UP000467841"/>
    </source>
</evidence>
<dbReference type="InterPro" id="IPR011990">
    <property type="entry name" value="TPR-like_helical_dom_sf"/>
</dbReference>
<dbReference type="PANTHER" id="PTHR47932:SF63">
    <property type="entry name" value="OS08G0290000 PROTEIN"/>
    <property type="match status" value="1"/>
</dbReference>